<dbReference type="InterPro" id="IPR048996">
    <property type="entry name" value="PGRS_rpt"/>
</dbReference>
<evidence type="ECO:0008006" key="4">
    <source>
        <dbReference type="Google" id="ProtNLM"/>
    </source>
</evidence>
<proteinExistence type="predicted"/>
<dbReference type="Proteomes" id="UP000237911">
    <property type="component" value="Unassembled WGS sequence"/>
</dbReference>
<gene>
    <name evidence="2" type="ORF">C5U48_00845</name>
</gene>
<evidence type="ECO:0000313" key="2">
    <source>
        <dbReference type="EMBL" id="PQM54088.1"/>
    </source>
</evidence>
<accession>A0A9X7IRY0</accession>
<dbReference type="RefSeq" id="WP_350222997.1">
    <property type="nucleotide sequence ID" value="NZ_PUEV01000005.1"/>
</dbReference>
<dbReference type="Pfam" id="PF21526">
    <property type="entry name" value="PGRS"/>
    <property type="match status" value="1"/>
</dbReference>
<reference evidence="2 3" key="1">
    <citation type="submission" date="2018-02" db="EMBL/GenBank/DDBJ databases">
        <title>Draft genome sequence of Mycobacterium virginiense isolated from mud of a swine farm in Japan.</title>
        <authorList>
            <person name="Ohya K."/>
        </authorList>
    </citation>
    <scope>NUCLEOTIDE SEQUENCE [LARGE SCALE GENOMIC DNA]</scope>
    <source>
        <strain evidence="2 3">GF75</strain>
    </source>
</reference>
<comment type="caution">
    <text evidence="2">The sequence shown here is derived from an EMBL/GenBank/DDBJ whole genome shotgun (WGS) entry which is preliminary data.</text>
</comment>
<dbReference type="EMBL" id="PUEV01000005">
    <property type="protein sequence ID" value="PQM54088.1"/>
    <property type="molecule type" value="Genomic_DNA"/>
</dbReference>
<dbReference type="AlphaFoldDB" id="A0A9X7IRY0"/>
<evidence type="ECO:0000256" key="1">
    <source>
        <dbReference type="SAM" id="SignalP"/>
    </source>
</evidence>
<feature type="chain" id="PRO_5040805345" description="PE-PGRS family protein" evidence="1">
    <location>
        <begin position="31"/>
        <end position="228"/>
    </location>
</feature>
<name>A0A9X7IRY0_9MYCO</name>
<feature type="non-terminal residue" evidence="2">
    <location>
        <position position="228"/>
    </location>
</feature>
<feature type="signal peptide" evidence="1">
    <location>
        <begin position="1"/>
        <end position="30"/>
    </location>
</feature>
<evidence type="ECO:0000313" key="3">
    <source>
        <dbReference type="Proteomes" id="UP000237911"/>
    </source>
</evidence>
<protein>
    <recommendedName>
        <fullName evidence="4">PE-PGRS family protein</fullName>
    </recommendedName>
</protein>
<keyword evidence="3" id="KW-1185">Reference proteome</keyword>
<sequence length="228" mass="21980">MSYRNRMIGTGSAVAAFLAFGMTPLAPAPAASADFEDLFSFEWLAPTVDIDVPGSADGFDLSGLMGDFNVATMFDQMFYEPLHMLTQFWITNPLGEMVNGAINTISGQYLIGNGIDGTAEDPDGGHGGLWFGDGGAGWSSDVAGEAGGNGGNALGFGNGGDGGDGGAGAAGGNGGIGGVWMGHGGDGGAGGIATVAGGFGGAGGDGGAAMAWMFGNGGSGGAGGAGMD</sequence>
<keyword evidence="1" id="KW-0732">Signal</keyword>
<organism evidence="2 3">
    <name type="scientific">Mycolicibacter virginiensis</name>
    <dbReference type="NCBI Taxonomy" id="1795032"/>
    <lineage>
        <taxon>Bacteria</taxon>
        <taxon>Bacillati</taxon>
        <taxon>Actinomycetota</taxon>
        <taxon>Actinomycetes</taxon>
        <taxon>Mycobacteriales</taxon>
        <taxon>Mycobacteriaceae</taxon>
        <taxon>Mycolicibacter</taxon>
    </lineage>
</organism>